<name>A0A077NP51_XENBV</name>
<protein>
    <submittedName>
        <fullName evidence="4">Glycine amidinotransferase</fullName>
    </submittedName>
</protein>
<proteinExistence type="inferred from homology"/>
<comment type="caution">
    <text evidence="4">The sequence shown here is derived from an EMBL/GenBank/DDBJ whole genome shotgun (WGS) entry which is preliminary data.</text>
</comment>
<keyword evidence="2 4" id="KW-0808">Transferase</keyword>
<evidence type="ECO:0000313" key="4">
    <source>
        <dbReference type="EMBL" id="CDH00173.1"/>
    </source>
</evidence>
<dbReference type="EMBL" id="CBSV010000041">
    <property type="protein sequence ID" value="CDH00173.1"/>
    <property type="molecule type" value="Genomic_DNA"/>
</dbReference>
<organism evidence="4 5">
    <name type="scientific">Xenorhabdus bovienii str. feltiae Moldova</name>
    <dbReference type="NCBI Taxonomy" id="1398200"/>
    <lineage>
        <taxon>Bacteria</taxon>
        <taxon>Pseudomonadati</taxon>
        <taxon>Pseudomonadota</taxon>
        <taxon>Gammaproteobacteria</taxon>
        <taxon>Enterobacterales</taxon>
        <taxon>Morganellaceae</taxon>
        <taxon>Xenorhabdus</taxon>
    </lineage>
</organism>
<dbReference type="AlphaFoldDB" id="A0A077NP51"/>
<dbReference type="InterPro" id="IPR033195">
    <property type="entry name" value="AmidinoTrfase"/>
</dbReference>
<reference evidence="4" key="1">
    <citation type="submission" date="2013-07" db="EMBL/GenBank/DDBJ databases">
        <title>Sub-species coevolution in mutualistic symbiosis.</title>
        <authorList>
            <person name="Murfin K."/>
            <person name="Klassen J."/>
            <person name="Lee M."/>
            <person name="Forst S."/>
            <person name="Stock P."/>
            <person name="Goodrich-Blair H."/>
        </authorList>
    </citation>
    <scope>NUCLEOTIDE SEQUENCE [LARGE SCALE GENOMIC DNA]</scope>
    <source>
        <strain evidence="4">Feltiae Moldova</strain>
    </source>
</reference>
<dbReference type="Proteomes" id="UP000028487">
    <property type="component" value="Unassembled WGS sequence"/>
</dbReference>
<feature type="compositionally biased region" description="Basic and acidic residues" evidence="3">
    <location>
        <begin position="1"/>
        <end position="12"/>
    </location>
</feature>
<sequence length="387" mass="44342">MTNSVHRNEHQKQNNSPTHVECHTEWGKLRHVIVGRADNACIPPPEPAFMARIPENSDMRGRYGPRSQESIDAANEQLDGLASILTSRGIRVDRPTPLDFNSPVQTPDFTQGTMFGCQPPRDVLITVGREILEATMSFRSRFFEYLCYRPLLSTYLKEDGGMRHESAPRPRLSDASYRHGYLSEAISMKTRKEWVKKKEFVTTEEEPIFEAADIFRCGKDLFVQHGFTTNMKGVDWLKRHFSDYRIHPINFPGDPFPSHIDCTLLPLRPGLILSNPVRPLLPEFKQFFIHNDWQIIEAASPAHSQSPPLCYSSVWLSMNLLSLDEKTVCVEETEIHQMEQLDKLGFEIIPIPFRNAYPFGGGLHCATTDIWREGNLEDYFPAESYLC</sequence>
<dbReference type="SUPFAM" id="SSF55909">
    <property type="entry name" value="Pentein"/>
    <property type="match status" value="1"/>
</dbReference>
<dbReference type="HOGENOM" id="CLU_047415_0_0_6"/>
<evidence type="ECO:0000256" key="1">
    <source>
        <dbReference type="ARBA" id="ARBA00006943"/>
    </source>
</evidence>
<dbReference type="RefSeq" id="WP_230581058.1">
    <property type="nucleotide sequence ID" value="NZ_CAWLWD010000119.1"/>
</dbReference>
<dbReference type="GO" id="GO:0006601">
    <property type="term" value="P:creatine biosynthetic process"/>
    <property type="evidence" value="ECO:0007669"/>
    <property type="project" value="TreeGrafter"/>
</dbReference>
<dbReference type="PANTHER" id="PTHR10488:SF1">
    <property type="entry name" value="GLYCINE AMIDINOTRANSFERASE, MITOCHONDRIAL"/>
    <property type="match status" value="1"/>
</dbReference>
<dbReference type="Gene3D" id="3.75.10.10">
    <property type="entry name" value="L-arginine/glycine Amidinotransferase, Chain A"/>
    <property type="match status" value="1"/>
</dbReference>
<accession>A0A077NP51</accession>
<comment type="similarity">
    <text evidence="1">Belongs to the amidinotransferase family.</text>
</comment>
<feature type="region of interest" description="Disordered" evidence="3">
    <location>
        <begin position="1"/>
        <end position="22"/>
    </location>
</feature>
<evidence type="ECO:0000256" key="2">
    <source>
        <dbReference type="ARBA" id="ARBA00022679"/>
    </source>
</evidence>
<evidence type="ECO:0000313" key="5">
    <source>
        <dbReference type="Proteomes" id="UP000028487"/>
    </source>
</evidence>
<dbReference type="PANTHER" id="PTHR10488">
    <property type="entry name" value="GLYCINE AMIDINOTRANSFERASE, MITOCHONDRIAL"/>
    <property type="match status" value="1"/>
</dbReference>
<evidence type="ECO:0000256" key="3">
    <source>
        <dbReference type="SAM" id="MobiDB-lite"/>
    </source>
</evidence>
<dbReference type="GO" id="GO:0015068">
    <property type="term" value="F:glycine amidinotransferase activity"/>
    <property type="evidence" value="ECO:0007669"/>
    <property type="project" value="TreeGrafter"/>
</dbReference>
<gene>
    <name evidence="4" type="ORF">XBFM1_1350032</name>
</gene>